<dbReference type="Proteomes" id="UP001596540">
    <property type="component" value="Unassembled WGS sequence"/>
</dbReference>
<gene>
    <name evidence="2" type="ORF">ACFQRF_13495</name>
</gene>
<keyword evidence="1" id="KW-0472">Membrane</keyword>
<keyword evidence="1" id="KW-1133">Transmembrane helix</keyword>
<proteinExistence type="predicted"/>
<evidence type="ECO:0000313" key="3">
    <source>
        <dbReference type="Proteomes" id="UP001596540"/>
    </source>
</evidence>
<reference evidence="3" key="1">
    <citation type="journal article" date="2019" name="Int. J. Syst. Evol. Microbiol.">
        <title>The Global Catalogue of Microorganisms (GCM) 10K type strain sequencing project: providing services to taxonomists for standard genome sequencing and annotation.</title>
        <authorList>
            <consortium name="The Broad Institute Genomics Platform"/>
            <consortium name="The Broad Institute Genome Sequencing Center for Infectious Disease"/>
            <person name="Wu L."/>
            <person name="Ma J."/>
        </authorList>
    </citation>
    <scope>NUCLEOTIDE SEQUENCE [LARGE SCALE GENOMIC DNA]</scope>
    <source>
        <strain evidence="3">CGMCC 4.7382</strain>
    </source>
</reference>
<dbReference type="RefSeq" id="WP_379871420.1">
    <property type="nucleotide sequence ID" value="NZ_JBHTBH010000006.1"/>
</dbReference>
<protein>
    <submittedName>
        <fullName evidence="2">Uncharacterized protein</fullName>
    </submittedName>
</protein>
<name>A0ABW2KHS4_9ACTN</name>
<sequence>MSKPVQSKAGPLSADIKAMVMTNVIAVGSLVLFGAMGLAIATVATGMPWG</sequence>
<dbReference type="EMBL" id="JBHTBH010000006">
    <property type="protein sequence ID" value="MFC7328759.1"/>
    <property type="molecule type" value="Genomic_DNA"/>
</dbReference>
<evidence type="ECO:0000256" key="1">
    <source>
        <dbReference type="SAM" id="Phobius"/>
    </source>
</evidence>
<organism evidence="2 3">
    <name type="scientific">Marinactinospora rubrisoli</name>
    <dbReference type="NCBI Taxonomy" id="2715399"/>
    <lineage>
        <taxon>Bacteria</taxon>
        <taxon>Bacillati</taxon>
        <taxon>Actinomycetota</taxon>
        <taxon>Actinomycetes</taxon>
        <taxon>Streptosporangiales</taxon>
        <taxon>Nocardiopsidaceae</taxon>
        <taxon>Marinactinospora</taxon>
    </lineage>
</organism>
<feature type="transmembrane region" description="Helical" evidence="1">
    <location>
        <begin position="20"/>
        <end position="44"/>
    </location>
</feature>
<keyword evidence="1" id="KW-0812">Transmembrane</keyword>
<accession>A0ABW2KHS4</accession>
<comment type="caution">
    <text evidence="2">The sequence shown here is derived from an EMBL/GenBank/DDBJ whole genome shotgun (WGS) entry which is preliminary data.</text>
</comment>
<keyword evidence="3" id="KW-1185">Reference proteome</keyword>
<evidence type="ECO:0000313" key="2">
    <source>
        <dbReference type="EMBL" id="MFC7328759.1"/>
    </source>
</evidence>